<feature type="region of interest" description="Disordered" evidence="1">
    <location>
        <begin position="46"/>
        <end position="65"/>
    </location>
</feature>
<feature type="compositionally biased region" description="Polar residues" evidence="1">
    <location>
        <begin position="50"/>
        <end position="65"/>
    </location>
</feature>
<reference evidence="3" key="1">
    <citation type="submission" date="2010-08" db="EMBL/GenBank/DDBJ databases">
        <authorList>
            <consortium name="Caenorhabditis japonica Sequencing Consortium"/>
            <person name="Wilson R.K."/>
        </authorList>
    </citation>
    <scope>NUCLEOTIDE SEQUENCE [LARGE SCALE GENOMIC DNA]</scope>
    <source>
        <strain evidence="3">DF5081</strain>
    </source>
</reference>
<reference evidence="2" key="2">
    <citation type="submission" date="2022-06" db="UniProtKB">
        <authorList>
            <consortium name="EnsemblMetazoa"/>
        </authorList>
    </citation>
    <scope>IDENTIFICATION</scope>
    <source>
        <strain evidence="2">DF5081</strain>
    </source>
</reference>
<evidence type="ECO:0000313" key="2">
    <source>
        <dbReference type="EnsemblMetazoa" id="CJA31697.1"/>
    </source>
</evidence>
<name>A0A8R1IHW3_CAEJA</name>
<feature type="region of interest" description="Disordered" evidence="1">
    <location>
        <begin position="1"/>
        <end position="23"/>
    </location>
</feature>
<dbReference type="AlphaFoldDB" id="A0A8R1IHW3"/>
<dbReference type="EnsemblMetazoa" id="CJA31697.1">
    <property type="protein sequence ID" value="CJA31697.1"/>
    <property type="gene ID" value="WBGene00207544"/>
</dbReference>
<accession>A0A8R1IHW3</accession>
<sequence length="93" mass="10009">MGQNATKVSQLPPPQPQLAAAASPGFARAQTMLDVSQAQLTAVDGVPGLQRSNSDGALNTSGQVGQKSYQRALEWGRNEHFFKLAHTFHTNNY</sequence>
<evidence type="ECO:0000256" key="1">
    <source>
        <dbReference type="SAM" id="MobiDB-lite"/>
    </source>
</evidence>
<proteinExistence type="predicted"/>
<organism evidence="2 3">
    <name type="scientific">Caenorhabditis japonica</name>
    <dbReference type="NCBI Taxonomy" id="281687"/>
    <lineage>
        <taxon>Eukaryota</taxon>
        <taxon>Metazoa</taxon>
        <taxon>Ecdysozoa</taxon>
        <taxon>Nematoda</taxon>
        <taxon>Chromadorea</taxon>
        <taxon>Rhabditida</taxon>
        <taxon>Rhabditina</taxon>
        <taxon>Rhabditomorpha</taxon>
        <taxon>Rhabditoidea</taxon>
        <taxon>Rhabditidae</taxon>
        <taxon>Peloderinae</taxon>
        <taxon>Caenorhabditis</taxon>
    </lineage>
</organism>
<keyword evidence="3" id="KW-1185">Reference proteome</keyword>
<dbReference type="Proteomes" id="UP000005237">
    <property type="component" value="Unassembled WGS sequence"/>
</dbReference>
<protein>
    <submittedName>
        <fullName evidence="2">Uncharacterized protein</fullName>
    </submittedName>
</protein>
<evidence type="ECO:0000313" key="3">
    <source>
        <dbReference type="Proteomes" id="UP000005237"/>
    </source>
</evidence>